<dbReference type="AlphaFoldDB" id="A0A917Y9E1"/>
<proteinExistence type="predicted"/>
<protein>
    <submittedName>
        <fullName evidence="1">Uncharacterized protein</fullName>
    </submittedName>
</protein>
<organism evidence="1 2">
    <name type="scientific">Streptomyces albiflavescens</name>
    <dbReference type="NCBI Taxonomy" id="1623582"/>
    <lineage>
        <taxon>Bacteria</taxon>
        <taxon>Bacillati</taxon>
        <taxon>Actinomycetota</taxon>
        <taxon>Actinomycetes</taxon>
        <taxon>Kitasatosporales</taxon>
        <taxon>Streptomycetaceae</taxon>
        <taxon>Streptomyces</taxon>
    </lineage>
</organism>
<accession>A0A917Y9E1</accession>
<evidence type="ECO:0000313" key="1">
    <source>
        <dbReference type="EMBL" id="GGN73513.1"/>
    </source>
</evidence>
<dbReference type="Proteomes" id="UP000600365">
    <property type="component" value="Unassembled WGS sequence"/>
</dbReference>
<evidence type="ECO:0000313" key="2">
    <source>
        <dbReference type="Proteomes" id="UP000600365"/>
    </source>
</evidence>
<dbReference type="EMBL" id="BMMM01000009">
    <property type="protein sequence ID" value="GGN73513.1"/>
    <property type="molecule type" value="Genomic_DNA"/>
</dbReference>
<gene>
    <name evidence="1" type="ORF">GCM10011579_051640</name>
</gene>
<keyword evidence="2" id="KW-1185">Reference proteome</keyword>
<comment type="caution">
    <text evidence="1">The sequence shown here is derived from an EMBL/GenBank/DDBJ whole genome shotgun (WGS) entry which is preliminary data.</text>
</comment>
<sequence>MALRLNGGVAAEPRRCGLAAERVLRPVSERFLMIRLAWERLLMIGLACERLLMISLASARV</sequence>
<name>A0A917Y9E1_9ACTN</name>
<reference evidence="1 2" key="1">
    <citation type="journal article" date="2014" name="Int. J. Syst. Evol. Microbiol.">
        <title>Complete genome sequence of Corynebacterium casei LMG S-19264T (=DSM 44701T), isolated from a smear-ripened cheese.</title>
        <authorList>
            <consortium name="US DOE Joint Genome Institute (JGI-PGF)"/>
            <person name="Walter F."/>
            <person name="Albersmeier A."/>
            <person name="Kalinowski J."/>
            <person name="Ruckert C."/>
        </authorList>
    </citation>
    <scope>NUCLEOTIDE SEQUENCE [LARGE SCALE GENOMIC DNA]</scope>
    <source>
        <strain evidence="1 2">CGMCC 4.7111</strain>
    </source>
</reference>